<evidence type="ECO:0000256" key="1">
    <source>
        <dbReference type="SAM" id="MobiDB-lite"/>
    </source>
</evidence>
<evidence type="ECO:0000313" key="4">
    <source>
        <dbReference type="Proteomes" id="UP000652761"/>
    </source>
</evidence>
<keyword evidence="2" id="KW-1133">Transmembrane helix</keyword>
<comment type="caution">
    <text evidence="3">The sequence shown here is derived from an EMBL/GenBank/DDBJ whole genome shotgun (WGS) entry which is preliminary data.</text>
</comment>
<gene>
    <name evidence="3" type="ORF">Taro_034882</name>
</gene>
<evidence type="ECO:0000313" key="3">
    <source>
        <dbReference type="EMBL" id="MQM02116.1"/>
    </source>
</evidence>
<accession>A0A843W252</accession>
<keyword evidence="4" id="KW-1185">Reference proteome</keyword>
<reference evidence="3" key="1">
    <citation type="submission" date="2017-07" db="EMBL/GenBank/DDBJ databases">
        <title>Taro Niue Genome Assembly and Annotation.</title>
        <authorList>
            <person name="Atibalentja N."/>
            <person name="Keating K."/>
            <person name="Fields C.J."/>
        </authorList>
    </citation>
    <scope>NUCLEOTIDE SEQUENCE</scope>
    <source>
        <strain evidence="3">Niue_2</strain>
        <tissue evidence="3">Leaf</tissue>
    </source>
</reference>
<protein>
    <submittedName>
        <fullName evidence="3">Uncharacterized protein</fullName>
    </submittedName>
</protein>
<dbReference type="AlphaFoldDB" id="A0A843W252"/>
<feature type="transmembrane region" description="Helical" evidence="2">
    <location>
        <begin position="48"/>
        <end position="70"/>
    </location>
</feature>
<feature type="region of interest" description="Disordered" evidence="1">
    <location>
        <begin position="143"/>
        <end position="171"/>
    </location>
</feature>
<proteinExistence type="predicted"/>
<sequence length="269" mass="28195">MVMKGYVKPTAVLARIPLKREPRGRKKKTTELPQPSLLFIGWPSHRGLGAYLLALLFVFVLAALVESLSYTTHRLASLTRGSSVQGSSVSTSVAQTVIHALRVGPFAIWPAIQPNAGFKLLQDDNFKLSTLVYHSFPGLAGPWSGQSSTTAPSPSGLPSSPMPAPNTSRAAVSISPPWPIAPSLPRPAPSPVASGLTLATATAPGAASPTRPATVAAPNSSRENLLLDWDSVSAHSVVVSTLDPASRRSFCLPVDSVSTHSLVVSTHFG</sequence>
<feature type="compositionally biased region" description="Low complexity" evidence="1">
    <location>
        <begin position="147"/>
        <end position="159"/>
    </location>
</feature>
<organism evidence="3 4">
    <name type="scientific">Colocasia esculenta</name>
    <name type="common">Wild taro</name>
    <name type="synonym">Arum esculentum</name>
    <dbReference type="NCBI Taxonomy" id="4460"/>
    <lineage>
        <taxon>Eukaryota</taxon>
        <taxon>Viridiplantae</taxon>
        <taxon>Streptophyta</taxon>
        <taxon>Embryophyta</taxon>
        <taxon>Tracheophyta</taxon>
        <taxon>Spermatophyta</taxon>
        <taxon>Magnoliopsida</taxon>
        <taxon>Liliopsida</taxon>
        <taxon>Araceae</taxon>
        <taxon>Aroideae</taxon>
        <taxon>Colocasieae</taxon>
        <taxon>Colocasia</taxon>
    </lineage>
</organism>
<feature type="region of interest" description="Disordered" evidence="1">
    <location>
        <begin position="200"/>
        <end position="219"/>
    </location>
</feature>
<keyword evidence="2" id="KW-0812">Transmembrane</keyword>
<dbReference type="Proteomes" id="UP000652761">
    <property type="component" value="Unassembled WGS sequence"/>
</dbReference>
<dbReference type="EMBL" id="NMUH01002796">
    <property type="protein sequence ID" value="MQM02116.1"/>
    <property type="molecule type" value="Genomic_DNA"/>
</dbReference>
<feature type="compositionally biased region" description="Low complexity" evidence="1">
    <location>
        <begin position="200"/>
        <end position="214"/>
    </location>
</feature>
<evidence type="ECO:0000256" key="2">
    <source>
        <dbReference type="SAM" id="Phobius"/>
    </source>
</evidence>
<name>A0A843W252_COLES</name>
<keyword evidence="2" id="KW-0472">Membrane</keyword>